<feature type="signal peptide" evidence="1">
    <location>
        <begin position="1"/>
        <end position="18"/>
    </location>
</feature>
<evidence type="ECO:0000313" key="2">
    <source>
        <dbReference type="EMBL" id="ORY02300.1"/>
    </source>
</evidence>
<dbReference type="AlphaFoldDB" id="A0A1Y1YW86"/>
<name>A0A1Y1YW86_9FUNG</name>
<reference evidence="2 3" key="1">
    <citation type="submission" date="2016-08" db="EMBL/GenBank/DDBJ databases">
        <title>A Parts List for Fungal Cellulosomes Revealed by Comparative Genomics.</title>
        <authorList>
            <consortium name="DOE Joint Genome Institute"/>
            <person name="Haitjema C.H."/>
            <person name="Gilmore S.P."/>
            <person name="Henske J.K."/>
            <person name="Solomon K.V."/>
            <person name="De Groot R."/>
            <person name="Kuo A."/>
            <person name="Mondo S.J."/>
            <person name="Salamov A.A."/>
            <person name="Labutti K."/>
            <person name="Zhao Z."/>
            <person name="Chiniquy J."/>
            <person name="Barry K."/>
            <person name="Brewer H.M."/>
            <person name="Purvine S.O."/>
            <person name="Wright A.T."/>
            <person name="Boxma B."/>
            <person name="Van Alen T."/>
            <person name="Hackstein J.H."/>
            <person name="Baker S.E."/>
            <person name="Grigoriev I.V."/>
            <person name="O'Malley M.A."/>
        </authorList>
    </citation>
    <scope>NUCLEOTIDE SEQUENCE [LARGE SCALE GENOMIC DNA]</scope>
    <source>
        <strain evidence="2 3">G1</strain>
    </source>
</reference>
<organism evidence="2 3">
    <name type="scientific">Neocallimastix californiae</name>
    <dbReference type="NCBI Taxonomy" id="1754190"/>
    <lineage>
        <taxon>Eukaryota</taxon>
        <taxon>Fungi</taxon>
        <taxon>Fungi incertae sedis</taxon>
        <taxon>Chytridiomycota</taxon>
        <taxon>Chytridiomycota incertae sedis</taxon>
        <taxon>Neocallimastigomycetes</taxon>
        <taxon>Neocallimastigales</taxon>
        <taxon>Neocallimastigaceae</taxon>
        <taxon>Neocallimastix</taxon>
    </lineage>
</organism>
<comment type="caution">
    <text evidence="2">The sequence shown here is derived from an EMBL/GenBank/DDBJ whole genome shotgun (WGS) entry which is preliminary data.</text>
</comment>
<feature type="chain" id="PRO_5013073260" evidence="1">
    <location>
        <begin position="19"/>
        <end position="196"/>
    </location>
</feature>
<evidence type="ECO:0000256" key="1">
    <source>
        <dbReference type="SAM" id="SignalP"/>
    </source>
</evidence>
<dbReference type="EMBL" id="MCOG01000491">
    <property type="protein sequence ID" value="ORY02300.1"/>
    <property type="molecule type" value="Genomic_DNA"/>
</dbReference>
<gene>
    <name evidence="2" type="ORF">LY90DRAFT_640466</name>
</gene>
<protein>
    <submittedName>
        <fullName evidence="2">Uncharacterized protein</fullName>
    </submittedName>
</protein>
<evidence type="ECO:0000313" key="3">
    <source>
        <dbReference type="Proteomes" id="UP000193920"/>
    </source>
</evidence>
<dbReference type="Proteomes" id="UP000193920">
    <property type="component" value="Unassembled WGS sequence"/>
</dbReference>
<keyword evidence="1" id="KW-0732">Signal</keyword>
<proteinExistence type="predicted"/>
<keyword evidence="3" id="KW-1185">Reference proteome</keyword>
<accession>A0A1Y1YW86</accession>
<sequence length="196" mass="22415">MNLLNIFLFFSLVFIIHSNGGGHDSLNEEISALFIVGTTDDGRPVTFLPGNSDLTINVGKNFNLDPTSSITMQINGRTVNIKNIPNNKSNQNVNVYDNYNPTNNNYNNNPILATIYDIFPTLRDLRPQSTSTNVIQLLNNNINVNFDLLHTQALKTGELHFPRLHFAKWRIIKMLHFPKLHFPKLHFDKWLIDISK</sequence>